<dbReference type="OrthoDB" id="19623at2759"/>
<dbReference type="KEGG" id="btab:109034219"/>
<dbReference type="AlphaFoldDB" id="A0A9P0A832"/>
<dbReference type="GO" id="GO:0005524">
    <property type="term" value="F:ATP binding"/>
    <property type="evidence" value="ECO:0007669"/>
    <property type="project" value="InterPro"/>
</dbReference>
<evidence type="ECO:0000259" key="3">
    <source>
        <dbReference type="Pfam" id="PF21376"/>
    </source>
</evidence>
<comment type="similarity">
    <text evidence="1">Belongs to the ClpA/ClpB family. Torsin subfamily.</text>
</comment>
<organism evidence="4 5">
    <name type="scientific">Bemisia tabaci</name>
    <name type="common">Sweetpotato whitefly</name>
    <name type="synonym">Aleurodes tabaci</name>
    <dbReference type="NCBI Taxonomy" id="7038"/>
    <lineage>
        <taxon>Eukaryota</taxon>
        <taxon>Metazoa</taxon>
        <taxon>Ecdysozoa</taxon>
        <taxon>Arthropoda</taxon>
        <taxon>Hexapoda</taxon>
        <taxon>Insecta</taxon>
        <taxon>Pterygota</taxon>
        <taxon>Neoptera</taxon>
        <taxon>Paraneoptera</taxon>
        <taxon>Hemiptera</taxon>
        <taxon>Sternorrhyncha</taxon>
        <taxon>Aleyrodoidea</taxon>
        <taxon>Aleyrodidae</taxon>
        <taxon>Aleyrodinae</taxon>
        <taxon>Bemisia</taxon>
    </lineage>
</organism>
<dbReference type="PANTHER" id="PTHR10760:SF2">
    <property type="entry name" value="LD13476P-RELATED"/>
    <property type="match status" value="1"/>
</dbReference>
<feature type="domain" description="Torsin-1A C-terminal" evidence="3">
    <location>
        <begin position="263"/>
        <end position="319"/>
    </location>
</feature>
<proteinExistence type="inferred from homology"/>
<dbReference type="PANTHER" id="PTHR10760">
    <property type="entry name" value="TORSIN"/>
    <property type="match status" value="1"/>
</dbReference>
<feature type="chain" id="PRO_5040236994" description="Torsin-1A C-terminal domain-containing protein" evidence="2">
    <location>
        <begin position="22"/>
        <end position="335"/>
    </location>
</feature>
<dbReference type="EMBL" id="OU963863">
    <property type="protein sequence ID" value="CAH0385334.1"/>
    <property type="molecule type" value="Genomic_DNA"/>
</dbReference>
<dbReference type="SUPFAM" id="SSF52540">
    <property type="entry name" value="P-loop containing nucleoside triphosphate hydrolases"/>
    <property type="match status" value="1"/>
</dbReference>
<evidence type="ECO:0000256" key="2">
    <source>
        <dbReference type="SAM" id="SignalP"/>
    </source>
</evidence>
<dbReference type="Gene3D" id="3.40.50.300">
    <property type="entry name" value="P-loop containing nucleotide triphosphate hydrolases"/>
    <property type="match status" value="1"/>
</dbReference>
<dbReference type="Pfam" id="PF06309">
    <property type="entry name" value="Torsin"/>
    <property type="match status" value="1"/>
</dbReference>
<accession>A0A9P0A832</accession>
<sequence length="335" mass="38953">MLILKRVILLLLIAGTHKAEAFFETLWATITGGEQCNKHWINFDFNAFQHDLNENLFGQPLVLESVGYAVKSHYAKNDRNQKPLVLSFHGMQGSGKNYVSDFIVKHTFRRNLETGRKSQFVHFFNGRLQFPLERHIHTYKYELEKTIKDALYNCPYSIFIFDEVDKIPRGVLDTLKPYLDYRFEVQGVEAKKAIFIFLSNTGSRAIMEKYLEYWNEGIDRNNLSLNDFDDVIRSGAFNEDGGLQFSDNIESNLIDHYIPFLPLEKSHVRLCILKELTYHYGFHPDNKEEIVNEVFKTVTFGPKPEKIFSTSGCKRISQQVATLVTKSKWRSKSEL</sequence>
<evidence type="ECO:0000313" key="4">
    <source>
        <dbReference type="EMBL" id="CAH0385334.1"/>
    </source>
</evidence>
<evidence type="ECO:0000256" key="1">
    <source>
        <dbReference type="ARBA" id="ARBA00006235"/>
    </source>
</evidence>
<reference evidence="4" key="1">
    <citation type="submission" date="2021-12" db="EMBL/GenBank/DDBJ databases">
        <authorList>
            <person name="King R."/>
        </authorList>
    </citation>
    <scope>NUCLEOTIDE SEQUENCE</scope>
</reference>
<dbReference type="Proteomes" id="UP001152759">
    <property type="component" value="Chromosome 2"/>
</dbReference>
<keyword evidence="2" id="KW-0732">Signal</keyword>
<dbReference type="GO" id="GO:0012505">
    <property type="term" value="C:endomembrane system"/>
    <property type="evidence" value="ECO:0007669"/>
    <property type="project" value="UniProtKB-ARBA"/>
</dbReference>
<protein>
    <recommendedName>
        <fullName evidence="3">Torsin-1A C-terminal domain-containing protein</fullName>
    </recommendedName>
</protein>
<name>A0A9P0A832_BEMTA</name>
<gene>
    <name evidence="4" type="ORF">BEMITA_LOCUS4572</name>
</gene>
<dbReference type="GO" id="GO:0005737">
    <property type="term" value="C:cytoplasm"/>
    <property type="evidence" value="ECO:0007669"/>
    <property type="project" value="UniProtKB-ARBA"/>
</dbReference>
<dbReference type="InterPro" id="IPR027417">
    <property type="entry name" value="P-loop_NTPase"/>
</dbReference>
<dbReference type="Pfam" id="PF21376">
    <property type="entry name" value="TOR1A_C"/>
    <property type="match status" value="1"/>
</dbReference>
<keyword evidence="5" id="KW-1185">Reference proteome</keyword>
<dbReference type="InterPro" id="IPR010448">
    <property type="entry name" value="Torsin"/>
</dbReference>
<dbReference type="GO" id="GO:0071218">
    <property type="term" value="P:cellular response to misfolded protein"/>
    <property type="evidence" value="ECO:0007669"/>
    <property type="project" value="TreeGrafter"/>
</dbReference>
<feature type="signal peptide" evidence="2">
    <location>
        <begin position="1"/>
        <end position="21"/>
    </location>
</feature>
<dbReference type="InterPro" id="IPR049337">
    <property type="entry name" value="TOR1A_C"/>
</dbReference>
<evidence type="ECO:0000313" key="5">
    <source>
        <dbReference type="Proteomes" id="UP001152759"/>
    </source>
</evidence>
<dbReference type="GO" id="GO:0016887">
    <property type="term" value="F:ATP hydrolysis activity"/>
    <property type="evidence" value="ECO:0007669"/>
    <property type="project" value="InterPro"/>
</dbReference>